<keyword evidence="3" id="KW-0041">Annexin</keyword>
<evidence type="ECO:0000313" key="5">
    <source>
        <dbReference type="Proteomes" id="UP000281553"/>
    </source>
</evidence>
<evidence type="ECO:0000256" key="2">
    <source>
        <dbReference type="ARBA" id="ARBA00022737"/>
    </source>
</evidence>
<dbReference type="Pfam" id="PF00191">
    <property type="entry name" value="Annexin"/>
    <property type="match status" value="1"/>
</dbReference>
<dbReference type="Proteomes" id="UP000281553">
    <property type="component" value="Unassembled WGS sequence"/>
</dbReference>
<keyword evidence="5" id="KW-1185">Reference proteome</keyword>
<dbReference type="GO" id="GO:0005509">
    <property type="term" value="F:calcium ion binding"/>
    <property type="evidence" value="ECO:0007669"/>
    <property type="project" value="InterPro"/>
</dbReference>
<comment type="similarity">
    <text evidence="1">Belongs to the annexin family.</text>
</comment>
<dbReference type="InterPro" id="IPR037104">
    <property type="entry name" value="Annexin_sf"/>
</dbReference>
<dbReference type="GO" id="GO:0005634">
    <property type="term" value="C:nucleus"/>
    <property type="evidence" value="ECO:0007669"/>
    <property type="project" value="TreeGrafter"/>
</dbReference>
<gene>
    <name evidence="4" type="ORF">DILT_LOCUS1804</name>
</gene>
<evidence type="ECO:0000256" key="1">
    <source>
        <dbReference type="ARBA" id="ARBA00007831"/>
    </source>
</evidence>
<dbReference type="PRINTS" id="PR00196">
    <property type="entry name" value="ANNEXIN"/>
</dbReference>
<dbReference type="EMBL" id="UYRU01015022">
    <property type="protein sequence ID" value="VDK50715.1"/>
    <property type="molecule type" value="Genomic_DNA"/>
</dbReference>
<keyword evidence="2" id="KW-0677">Repeat</keyword>
<dbReference type="GO" id="GO:0001786">
    <property type="term" value="F:phosphatidylserine binding"/>
    <property type="evidence" value="ECO:0007669"/>
    <property type="project" value="TreeGrafter"/>
</dbReference>
<dbReference type="InterPro" id="IPR018502">
    <property type="entry name" value="Annexin_repeat"/>
</dbReference>
<evidence type="ECO:0008006" key="6">
    <source>
        <dbReference type="Google" id="ProtNLM"/>
    </source>
</evidence>
<sequence length="65" mass="7180">MKGELSGRFEDLVLGSLMDSAEVQAKACLDAIDRLGTKEMTLIQVLVPSTNAELARIREAYKRNL</sequence>
<dbReference type="GO" id="GO:0012506">
    <property type="term" value="C:vesicle membrane"/>
    <property type="evidence" value="ECO:0007669"/>
    <property type="project" value="TreeGrafter"/>
</dbReference>
<name>A0A3P6RAY8_DIBLA</name>
<dbReference type="AlphaFoldDB" id="A0A3P6RAY8"/>
<dbReference type="PANTHER" id="PTHR10502:SF102">
    <property type="entry name" value="ANNEXIN B11"/>
    <property type="match status" value="1"/>
</dbReference>
<dbReference type="OrthoDB" id="37886at2759"/>
<dbReference type="SUPFAM" id="SSF47874">
    <property type="entry name" value="Annexin"/>
    <property type="match status" value="1"/>
</dbReference>
<dbReference type="GO" id="GO:0005544">
    <property type="term" value="F:calcium-dependent phospholipid binding"/>
    <property type="evidence" value="ECO:0007669"/>
    <property type="project" value="InterPro"/>
</dbReference>
<accession>A0A3P6RAY8</accession>
<dbReference type="GO" id="GO:0005886">
    <property type="term" value="C:plasma membrane"/>
    <property type="evidence" value="ECO:0007669"/>
    <property type="project" value="TreeGrafter"/>
</dbReference>
<dbReference type="PROSITE" id="PS51897">
    <property type="entry name" value="ANNEXIN_2"/>
    <property type="match status" value="1"/>
</dbReference>
<evidence type="ECO:0000256" key="3">
    <source>
        <dbReference type="ARBA" id="ARBA00023216"/>
    </source>
</evidence>
<proteinExistence type="inferred from homology"/>
<organism evidence="4 5">
    <name type="scientific">Dibothriocephalus latus</name>
    <name type="common">Fish tapeworm</name>
    <name type="synonym">Diphyllobothrium latum</name>
    <dbReference type="NCBI Taxonomy" id="60516"/>
    <lineage>
        <taxon>Eukaryota</taxon>
        <taxon>Metazoa</taxon>
        <taxon>Spiralia</taxon>
        <taxon>Lophotrochozoa</taxon>
        <taxon>Platyhelminthes</taxon>
        <taxon>Cestoda</taxon>
        <taxon>Eucestoda</taxon>
        <taxon>Diphyllobothriidea</taxon>
        <taxon>Diphyllobothriidae</taxon>
        <taxon>Dibothriocephalus</taxon>
    </lineage>
</organism>
<dbReference type="GO" id="GO:0005737">
    <property type="term" value="C:cytoplasm"/>
    <property type="evidence" value="ECO:0007669"/>
    <property type="project" value="TreeGrafter"/>
</dbReference>
<protein>
    <recommendedName>
        <fullName evidence="6">Annexin</fullName>
    </recommendedName>
</protein>
<dbReference type="Gene3D" id="1.10.220.10">
    <property type="entry name" value="Annexin"/>
    <property type="match status" value="1"/>
</dbReference>
<reference evidence="4 5" key="1">
    <citation type="submission" date="2018-11" db="EMBL/GenBank/DDBJ databases">
        <authorList>
            <consortium name="Pathogen Informatics"/>
        </authorList>
    </citation>
    <scope>NUCLEOTIDE SEQUENCE [LARGE SCALE GENOMIC DNA]</scope>
</reference>
<evidence type="ECO:0000313" key="4">
    <source>
        <dbReference type="EMBL" id="VDK50715.1"/>
    </source>
</evidence>
<dbReference type="InterPro" id="IPR001464">
    <property type="entry name" value="Annexin"/>
</dbReference>
<dbReference type="PANTHER" id="PTHR10502">
    <property type="entry name" value="ANNEXIN"/>
    <property type="match status" value="1"/>
</dbReference>